<keyword evidence="4" id="KW-0255">Endonuclease</keyword>
<sequence length="155" mass="17814">MSQNPRQLDFLPELTAPTDSASHAHAARPPAKSARQRRGAIAYETGHLAEEAALQAYLARGARLLHQRYRVREGEIDLIFWLNEQIVFCEVKSRRTIDEAAHSITPRQWQRLERAANRYMMENNVGATTDMRFDAVLMDRTGQMQVVENAHLFLR</sequence>
<keyword evidence="4" id="KW-0378">Hydrolase</keyword>
<keyword evidence="5" id="KW-1185">Reference proteome</keyword>
<keyword evidence="4" id="KW-0540">Nuclease</keyword>
<organism evidence="4 5">
    <name type="scientific">Pontivivens marinum</name>
    <dbReference type="NCBI Taxonomy" id="1690039"/>
    <lineage>
        <taxon>Bacteria</taxon>
        <taxon>Pseudomonadati</taxon>
        <taxon>Pseudomonadota</taxon>
        <taxon>Alphaproteobacteria</taxon>
        <taxon>Rhodobacterales</taxon>
        <taxon>Paracoccaceae</taxon>
        <taxon>Pontivivens</taxon>
    </lineage>
</organism>
<gene>
    <name evidence="4" type="ORF">SAMN06273572_101773</name>
</gene>
<dbReference type="GO" id="GO:0004519">
    <property type="term" value="F:endonuclease activity"/>
    <property type="evidence" value="ECO:0007669"/>
    <property type="project" value="UniProtKB-KW"/>
</dbReference>
<dbReference type="InterPro" id="IPR003509">
    <property type="entry name" value="UPF0102_YraN-like"/>
</dbReference>
<evidence type="ECO:0000313" key="5">
    <source>
        <dbReference type="Proteomes" id="UP000220034"/>
    </source>
</evidence>
<dbReference type="AlphaFoldDB" id="A0A2C9CNW8"/>
<reference evidence="5" key="1">
    <citation type="submission" date="2017-09" db="EMBL/GenBank/DDBJ databases">
        <authorList>
            <person name="Varghese N."/>
            <person name="Submissions S."/>
        </authorList>
    </citation>
    <scope>NUCLEOTIDE SEQUENCE [LARGE SCALE GENOMIC DNA]</scope>
    <source>
        <strain evidence="5">C7</strain>
    </source>
</reference>
<dbReference type="InterPro" id="IPR011856">
    <property type="entry name" value="tRNA_endonuc-like_dom_sf"/>
</dbReference>
<comment type="similarity">
    <text evidence="1 2">Belongs to the UPF0102 family.</text>
</comment>
<evidence type="ECO:0000313" key="4">
    <source>
        <dbReference type="EMBL" id="SOH92922.1"/>
    </source>
</evidence>
<evidence type="ECO:0000256" key="1">
    <source>
        <dbReference type="ARBA" id="ARBA00006738"/>
    </source>
</evidence>
<accession>A0A2C9CNW8</accession>
<evidence type="ECO:0000256" key="3">
    <source>
        <dbReference type="SAM" id="MobiDB-lite"/>
    </source>
</evidence>
<dbReference type="GO" id="GO:0003676">
    <property type="term" value="F:nucleic acid binding"/>
    <property type="evidence" value="ECO:0007669"/>
    <property type="project" value="InterPro"/>
</dbReference>
<dbReference type="EMBL" id="OCTN01000001">
    <property type="protein sequence ID" value="SOH92922.1"/>
    <property type="molecule type" value="Genomic_DNA"/>
</dbReference>
<dbReference type="PANTHER" id="PTHR34039">
    <property type="entry name" value="UPF0102 PROTEIN YRAN"/>
    <property type="match status" value="1"/>
</dbReference>
<feature type="region of interest" description="Disordered" evidence="3">
    <location>
        <begin position="13"/>
        <end position="37"/>
    </location>
</feature>
<feature type="compositionally biased region" description="Low complexity" evidence="3">
    <location>
        <begin position="21"/>
        <end position="33"/>
    </location>
</feature>
<dbReference type="RefSeq" id="WP_097928470.1">
    <property type="nucleotide sequence ID" value="NZ_OCTN01000001.1"/>
</dbReference>
<dbReference type="OrthoDB" id="9812968at2"/>
<dbReference type="PANTHER" id="PTHR34039:SF1">
    <property type="entry name" value="UPF0102 PROTEIN YRAN"/>
    <property type="match status" value="1"/>
</dbReference>
<name>A0A2C9CNW8_9RHOB</name>
<dbReference type="InterPro" id="IPR011335">
    <property type="entry name" value="Restrct_endonuc-II-like"/>
</dbReference>
<dbReference type="HAMAP" id="MF_00048">
    <property type="entry name" value="UPF0102"/>
    <property type="match status" value="1"/>
</dbReference>
<dbReference type="Gene3D" id="3.40.1350.10">
    <property type="match status" value="1"/>
</dbReference>
<proteinExistence type="inferred from homology"/>
<dbReference type="SUPFAM" id="SSF52980">
    <property type="entry name" value="Restriction endonuclease-like"/>
    <property type="match status" value="1"/>
</dbReference>
<protein>
    <recommendedName>
        <fullName evidence="2">UPF0102 protein SAMN06273572_101773</fullName>
    </recommendedName>
</protein>
<dbReference type="Proteomes" id="UP000220034">
    <property type="component" value="Unassembled WGS sequence"/>
</dbReference>
<dbReference type="Pfam" id="PF02021">
    <property type="entry name" value="UPF0102"/>
    <property type="match status" value="1"/>
</dbReference>
<evidence type="ECO:0000256" key="2">
    <source>
        <dbReference type="HAMAP-Rule" id="MF_00048"/>
    </source>
</evidence>